<reference evidence="3 4" key="1">
    <citation type="submission" date="2016-12" db="EMBL/GenBank/DDBJ databases">
        <title>Complete genome sequence of Clostridium kluyveri JZZ isolated from the pit mud of a Chinese flavor liquor-making factory.</title>
        <authorList>
            <person name="Wang Y."/>
        </authorList>
    </citation>
    <scope>NUCLEOTIDE SEQUENCE [LARGE SCALE GENOMIC DNA]</scope>
    <source>
        <strain evidence="3 4">JZZ</strain>
    </source>
</reference>
<dbReference type="InterPro" id="IPR016163">
    <property type="entry name" value="Ald_DH_C"/>
</dbReference>
<feature type="domain" description="Aldehyde dehydrogenase" evidence="2">
    <location>
        <begin position="3"/>
        <end position="265"/>
    </location>
</feature>
<dbReference type="AlphaFoldDB" id="A0A1L5FB51"/>
<dbReference type="PANTHER" id="PTHR11699">
    <property type="entry name" value="ALDEHYDE DEHYDROGENASE-RELATED"/>
    <property type="match status" value="1"/>
</dbReference>
<dbReference type="OrthoDB" id="9804734at2"/>
<evidence type="ECO:0000256" key="1">
    <source>
        <dbReference type="ARBA" id="ARBA00023002"/>
    </source>
</evidence>
<keyword evidence="1" id="KW-0560">Oxidoreductase</keyword>
<sequence length="453" mass="49022">MSNEVSIKELIEKAQVAQKKLEAYSQEQVDVLVKALGKVVYDNAEMFAKEAVEETEMGVYEDKVAKCRLKSGAIWNHIKDKKSVGIIKEEPERALLYVAKPKGVVAATTPITNPVVTPMCNAMAAIKGRNTIIVAPHPKAKKTSAHTVELMNAELKKLGAPENIIQIVEAPSREAAKELMESADVVIATGGAGRVKAAYSSGRPAYGVGPGNSQVIVDKGYDYNKAAQDIITGRKYDNGIICSSEQSVIAPAEDYDKVMAAFVENGAYYVEDEETVEKFRSTLFKDGKINSKIIGKSVQIIADLAGVKVPEGTKVIVLKGKGAGEKDVLCKEKMCPVLVALKYDTFKEAVEIAMANYMYEGAGHTAGIHSDNDENIRYAGTVLPISRLVVNQPATTAGGSFNNGFNPTTTLGCGSWGRNSISENLTYEHLINVSRIGYFNKEAKVPSYEEIWG</sequence>
<evidence type="ECO:0000313" key="4">
    <source>
        <dbReference type="Proteomes" id="UP000184604"/>
    </source>
</evidence>
<accession>A0A1L5FB51</accession>
<gene>
    <name evidence="3" type="ORF">BS101_16560</name>
</gene>
<dbReference type="InterPro" id="IPR015590">
    <property type="entry name" value="Aldehyde_DH_dom"/>
</dbReference>
<dbReference type="Gene3D" id="3.40.309.10">
    <property type="entry name" value="Aldehyde Dehydrogenase, Chain A, domain 2"/>
    <property type="match status" value="1"/>
</dbReference>
<evidence type="ECO:0000313" key="3">
    <source>
        <dbReference type="EMBL" id="APM40234.1"/>
    </source>
</evidence>
<evidence type="ECO:0000259" key="2">
    <source>
        <dbReference type="Pfam" id="PF00171"/>
    </source>
</evidence>
<dbReference type="Pfam" id="PF00171">
    <property type="entry name" value="Aldedh"/>
    <property type="match status" value="1"/>
</dbReference>
<name>A0A1L5FB51_CLOKL</name>
<organism evidence="3 4">
    <name type="scientific">Clostridium kluyveri</name>
    <dbReference type="NCBI Taxonomy" id="1534"/>
    <lineage>
        <taxon>Bacteria</taxon>
        <taxon>Bacillati</taxon>
        <taxon>Bacillota</taxon>
        <taxon>Clostridia</taxon>
        <taxon>Eubacteriales</taxon>
        <taxon>Clostridiaceae</taxon>
        <taxon>Clostridium</taxon>
    </lineage>
</organism>
<dbReference type="EMBL" id="CP018335">
    <property type="protein sequence ID" value="APM40234.1"/>
    <property type="molecule type" value="Genomic_DNA"/>
</dbReference>
<dbReference type="GO" id="GO:0016620">
    <property type="term" value="F:oxidoreductase activity, acting on the aldehyde or oxo group of donors, NAD or NADP as acceptor"/>
    <property type="evidence" value="ECO:0007669"/>
    <property type="project" value="InterPro"/>
</dbReference>
<dbReference type="RefSeq" id="WP_073539833.1">
    <property type="nucleotide sequence ID" value="NZ_CP018335.1"/>
</dbReference>
<dbReference type="CDD" id="cd07122">
    <property type="entry name" value="ALDH_F20_ACDH"/>
    <property type="match status" value="1"/>
</dbReference>
<protein>
    <submittedName>
        <fullName evidence="3">Succinate-semialdehyde dehydrogenase</fullName>
    </submittedName>
</protein>
<dbReference type="InterPro" id="IPR016162">
    <property type="entry name" value="Ald_DH_N"/>
</dbReference>
<dbReference type="Proteomes" id="UP000184604">
    <property type="component" value="Chromosome"/>
</dbReference>
<dbReference type="Gene3D" id="3.40.605.10">
    <property type="entry name" value="Aldehyde Dehydrogenase, Chain A, domain 1"/>
    <property type="match status" value="1"/>
</dbReference>
<dbReference type="SUPFAM" id="SSF53720">
    <property type="entry name" value="ALDH-like"/>
    <property type="match status" value="1"/>
</dbReference>
<proteinExistence type="predicted"/>
<dbReference type="InterPro" id="IPR016161">
    <property type="entry name" value="Ald_DH/histidinol_DH"/>
</dbReference>